<keyword evidence="2" id="KW-1185">Reference proteome</keyword>
<name>A0ABU7AHW3_9TELE</name>
<comment type="caution">
    <text evidence="1">The sequence shown here is derived from an EMBL/GenBank/DDBJ whole genome shotgun (WGS) entry which is preliminary data.</text>
</comment>
<organism evidence="1 2">
    <name type="scientific">Ataeniobius toweri</name>
    <dbReference type="NCBI Taxonomy" id="208326"/>
    <lineage>
        <taxon>Eukaryota</taxon>
        <taxon>Metazoa</taxon>
        <taxon>Chordata</taxon>
        <taxon>Craniata</taxon>
        <taxon>Vertebrata</taxon>
        <taxon>Euteleostomi</taxon>
        <taxon>Actinopterygii</taxon>
        <taxon>Neopterygii</taxon>
        <taxon>Teleostei</taxon>
        <taxon>Neoteleostei</taxon>
        <taxon>Acanthomorphata</taxon>
        <taxon>Ovalentaria</taxon>
        <taxon>Atherinomorphae</taxon>
        <taxon>Cyprinodontiformes</taxon>
        <taxon>Goodeidae</taxon>
        <taxon>Ataeniobius</taxon>
    </lineage>
</organism>
<evidence type="ECO:0000313" key="2">
    <source>
        <dbReference type="Proteomes" id="UP001345963"/>
    </source>
</evidence>
<sequence length="107" mass="12340">MNRNQLFIADYSDLYNISEPYGAEVLIMADLLTDLHRQLNKMKHSGLFITTLSLHNMSGLQLPSGWVVLLVFRWKHFLSGCDQKKAASFRKLNPVRLSVDTQSLYRL</sequence>
<dbReference type="EMBL" id="JAHUTI010013710">
    <property type="protein sequence ID" value="MED6237085.1"/>
    <property type="molecule type" value="Genomic_DNA"/>
</dbReference>
<evidence type="ECO:0000313" key="1">
    <source>
        <dbReference type="EMBL" id="MED6237085.1"/>
    </source>
</evidence>
<gene>
    <name evidence="1" type="ORF">ATANTOWER_018648</name>
</gene>
<accession>A0ABU7AHW3</accession>
<reference evidence="1 2" key="1">
    <citation type="submission" date="2021-07" db="EMBL/GenBank/DDBJ databases">
        <authorList>
            <person name="Palmer J.M."/>
        </authorList>
    </citation>
    <scope>NUCLEOTIDE SEQUENCE [LARGE SCALE GENOMIC DNA]</scope>
    <source>
        <strain evidence="1 2">AT_MEX2019</strain>
        <tissue evidence="1">Muscle</tissue>
    </source>
</reference>
<protein>
    <submittedName>
        <fullName evidence="1">Uncharacterized protein</fullName>
    </submittedName>
</protein>
<dbReference type="Proteomes" id="UP001345963">
    <property type="component" value="Unassembled WGS sequence"/>
</dbReference>
<proteinExistence type="predicted"/>